<keyword evidence="3" id="KW-1185">Reference proteome</keyword>
<evidence type="ECO:0000313" key="2">
    <source>
        <dbReference type="EMBL" id="TKT94189.1"/>
    </source>
</evidence>
<dbReference type="RefSeq" id="WP_137338478.1">
    <property type="nucleotide sequence ID" value="NZ_BSQH01000001.1"/>
</dbReference>
<accession>A0A4U6D9N1</accession>
<evidence type="ECO:0000259" key="1">
    <source>
        <dbReference type="Pfam" id="PF18480"/>
    </source>
</evidence>
<reference evidence="2 3" key="1">
    <citation type="submission" date="2019-05" db="EMBL/GenBank/DDBJ databases">
        <title>Dyadobacter AR-3-8 sp. nov., isolated from arctic soil.</title>
        <authorList>
            <person name="Chaudhary D.K."/>
        </authorList>
    </citation>
    <scope>NUCLEOTIDE SEQUENCE [LARGE SCALE GENOMIC DNA]</scope>
    <source>
        <strain evidence="2 3">AR-3-8</strain>
    </source>
</reference>
<comment type="caution">
    <text evidence="2">The sequence shown here is derived from an EMBL/GenBank/DDBJ whole genome shotgun (WGS) entry which is preliminary data.</text>
</comment>
<dbReference type="AlphaFoldDB" id="A0A4U6D9N1"/>
<dbReference type="Pfam" id="PF18480">
    <property type="entry name" value="DUF5615"/>
    <property type="match status" value="1"/>
</dbReference>
<sequence length="116" mass="13849">MKSYRFLIDVNLPKNFGFFNSNDFEFVIDINGKWPDKDIWEYARQNQLVIVTKDSDFYHRSLLNQDDVKVIYLKLGNLLLRDLHIYFIKNWDAIISHLDDSKMIIAYQTSIETIVL</sequence>
<evidence type="ECO:0000313" key="3">
    <source>
        <dbReference type="Proteomes" id="UP000304900"/>
    </source>
</evidence>
<protein>
    <recommendedName>
        <fullName evidence="1">DUF5615 domain-containing protein</fullName>
    </recommendedName>
</protein>
<dbReference type="EMBL" id="SZVO01000001">
    <property type="protein sequence ID" value="TKT94189.1"/>
    <property type="molecule type" value="Genomic_DNA"/>
</dbReference>
<dbReference type="Proteomes" id="UP000304900">
    <property type="component" value="Unassembled WGS sequence"/>
</dbReference>
<gene>
    <name evidence="2" type="ORF">FDK13_02970</name>
</gene>
<organism evidence="2 3">
    <name type="scientific">Dyadobacter frigoris</name>
    <dbReference type="NCBI Taxonomy" id="2576211"/>
    <lineage>
        <taxon>Bacteria</taxon>
        <taxon>Pseudomonadati</taxon>
        <taxon>Bacteroidota</taxon>
        <taxon>Cytophagia</taxon>
        <taxon>Cytophagales</taxon>
        <taxon>Spirosomataceae</taxon>
        <taxon>Dyadobacter</taxon>
    </lineage>
</organism>
<dbReference type="OrthoDB" id="27473at2"/>
<name>A0A4U6D9N1_9BACT</name>
<feature type="domain" description="DUF5615" evidence="1">
    <location>
        <begin position="5"/>
        <end position="105"/>
    </location>
</feature>
<dbReference type="InterPro" id="IPR041049">
    <property type="entry name" value="DUF5615"/>
</dbReference>
<proteinExistence type="predicted"/>